<dbReference type="SUPFAM" id="SSF50939">
    <property type="entry name" value="Sialidases"/>
    <property type="match status" value="1"/>
</dbReference>
<dbReference type="PANTHER" id="PTHR10628:SF30">
    <property type="entry name" value="EXO-ALPHA-SIALIDASE"/>
    <property type="match status" value="1"/>
</dbReference>
<dbReference type="EMBL" id="CZAI01000002">
    <property type="protein sequence ID" value="CUO91610.1"/>
    <property type="molecule type" value="Genomic_DNA"/>
</dbReference>
<dbReference type="PRINTS" id="PR01803">
    <property type="entry name" value="TCSIALIDASE"/>
</dbReference>
<evidence type="ECO:0000256" key="2">
    <source>
        <dbReference type="ARBA" id="ARBA00009348"/>
    </source>
</evidence>
<dbReference type="PANTHER" id="PTHR10628">
    <property type="entry name" value="SIALIDASE"/>
    <property type="match status" value="1"/>
</dbReference>
<dbReference type="InterPro" id="IPR011040">
    <property type="entry name" value="Sialidase"/>
</dbReference>
<dbReference type="InterPro" id="IPR029456">
    <property type="entry name" value="Sialidase_N"/>
</dbReference>
<evidence type="ECO:0000256" key="1">
    <source>
        <dbReference type="ARBA" id="ARBA00000427"/>
    </source>
</evidence>
<evidence type="ECO:0000313" key="9">
    <source>
        <dbReference type="Proteomes" id="UP000095657"/>
    </source>
</evidence>
<protein>
    <recommendedName>
        <fullName evidence="3">exo-alpha-sialidase</fullName>
        <ecNumber evidence="3">3.2.1.18</ecNumber>
    </recommendedName>
</protein>
<dbReference type="EMBL" id="CZBL01000002">
    <property type="protein sequence ID" value="CUP67869.1"/>
    <property type="molecule type" value="Genomic_DNA"/>
</dbReference>
<evidence type="ECO:0000313" key="7">
    <source>
        <dbReference type="EMBL" id="CUO91610.1"/>
    </source>
</evidence>
<dbReference type="EC" id="3.2.1.18" evidence="3"/>
<dbReference type="InterPro" id="IPR036278">
    <property type="entry name" value="Sialidase_sf"/>
</dbReference>
<evidence type="ECO:0000259" key="5">
    <source>
        <dbReference type="Pfam" id="PF13859"/>
    </source>
</evidence>
<dbReference type="AlphaFoldDB" id="A0A174QCK4"/>
<evidence type="ECO:0000256" key="3">
    <source>
        <dbReference type="ARBA" id="ARBA00012733"/>
    </source>
</evidence>
<dbReference type="GO" id="GO:0016020">
    <property type="term" value="C:membrane"/>
    <property type="evidence" value="ECO:0007669"/>
    <property type="project" value="TreeGrafter"/>
</dbReference>
<organism evidence="8 10">
    <name type="scientific">Bacteroides caccae</name>
    <dbReference type="NCBI Taxonomy" id="47678"/>
    <lineage>
        <taxon>Bacteria</taxon>
        <taxon>Pseudomonadati</taxon>
        <taxon>Bacteroidota</taxon>
        <taxon>Bacteroidia</taxon>
        <taxon>Bacteroidales</taxon>
        <taxon>Bacteroidaceae</taxon>
        <taxon>Bacteroides</taxon>
    </lineage>
</organism>
<sequence length="560" mass="61836">MINLYLCAQTINNTMKRNLLLLLSILFLSVCGTLQAVASDTVFVRETQIPILIERQDNVLFMLRLNAKESRSLDEVVLNFGKDVNMADIQSVKLYYSGTEARQNYGKKFFTPVSYISSHTPGKTLAANPSYSINKSQVNNPGRKVILNANQKLFPGINYFWISLQMKPGASLLDKVSAKIVTVKVDNKEALMHTVSPENIAHRVGVGVRHAGDDGSAAFRIPGLATTNKGTLLGVYDVRYNSSVDLQEHVDVGLSRSVDGGKTWEKMRLPLAFGETGGLPAAQNGVGDPSILVDTKTNTTWVVAAWTHGMGNQRAWWSSYPGMDMNHTAQLVLSKSTDDGKTWSEPINITDQVKDPSWYFLLQGPGRGITMQDGTLVFPIQFIDSTRVPNAGIMYSKDRGETWKIHNYARTNTTEAQVAEVEPGVLMLNMRDNRGGSRAVATTKDLGKTWTEHPSSRKALQEPVCMASLISVKAADNTLNKDILLFSNPNTVKGRHHITIKASLDGGITWLPEHQVMLDEGDGWGYSCLTMIDKETVGILYESSVAHMTFQAIRLRDIIQ</sequence>
<feature type="domain" description="Sialidase" evidence="5">
    <location>
        <begin position="222"/>
        <end position="501"/>
    </location>
</feature>
<accession>A0A174QCK4</accession>
<dbReference type="GO" id="GO:0005737">
    <property type="term" value="C:cytoplasm"/>
    <property type="evidence" value="ECO:0007669"/>
    <property type="project" value="TreeGrafter"/>
</dbReference>
<feature type="domain" description="Sialidase N-terminal" evidence="6">
    <location>
        <begin position="40"/>
        <end position="189"/>
    </location>
</feature>
<keyword evidence="8" id="KW-0326">Glycosidase</keyword>
<keyword evidence="4" id="KW-0677">Repeat</keyword>
<evidence type="ECO:0000259" key="6">
    <source>
        <dbReference type="Pfam" id="PF14873"/>
    </source>
</evidence>
<dbReference type="GO" id="GO:0004308">
    <property type="term" value="F:exo-alpha-sialidase activity"/>
    <property type="evidence" value="ECO:0007669"/>
    <property type="project" value="UniProtKB-EC"/>
</dbReference>
<dbReference type="GO" id="GO:0006689">
    <property type="term" value="P:ganglioside catabolic process"/>
    <property type="evidence" value="ECO:0007669"/>
    <property type="project" value="TreeGrafter"/>
</dbReference>
<reference evidence="9 10" key="1">
    <citation type="submission" date="2015-09" db="EMBL/GenBank/DDBJ databases">
        <authorList>
            <consortium name="Pathogen Informatics"/>
        </authorList>
    </citation>
    <scope>NUCLEOTIDE SEQUENCE [LARGE SCALE GENOMIC DNA]</scope>
    <source>
        <strain evidence="7 9">2789STDY5834880</strain>
        <strain evidence="8 10">2789STDY5834946</strain>
    </source>
</reference>
<gene>
    <name evidence="8" type="primary">nanH2</name>
    <name evidence="7" type="ORF">ERS852494_01085</name>
    <name evidence="8" type="ORF">ERS852558_00760</name>
</gene>
<dbReference type="CDD" id="cd15482">
    <property type="entry name" value="Sialidase_non-viral"/>
    <property type="match status" value="1"/>
</dbReference>
<dbReference type="Pfam" id="PF13859">
    <property type="entry name" value="BNR_3"/>
    <property type="match status" value="1"/>
</dbReference>
<evidence type="ECO:0000256" key="4">
    <source>
        <dbReference type="ARBA" id="ARBA00022737"/>
    </source>
</evidence>
<name>A0A174QCK4_9BACE</name>
<dbReference type="Proteomes" id="UP000095657">
    <property type="component" value="Unassembled WGS sequence"/>
</dbReference>
<dbReference type="InterPro" id="IPR026856">
    <property type="entry name" value="Sialidase_fam"/>
</dbReference>
<dbReference type="Proteomes" id="UP000095725">
    <property type="component" value="Unassembled WGS sequence"/>
</dbReference>
<dbReference type="STRING" id="47678.ERS852494_01085"/>
<dbReference type="GO" id="GO:0009313">
    <property type="term" value="P:oligosaccharide catabolic process"/>
    <property type="evidence" value="ECO:0007669"/>
    <property type="project" value="TreeGrafter"/>
</dbReference>
<dbReference type="Gene3D" id="2.60.40.1290">
    <property type="match status" value="1"/>
</dbReference>
<dbReference type="Pfam" id="PF14873">
    <property type="entry name" value="BNR_assoc_N"/>
    <property type="match status" value="1"/>
</dbReference>
<comment type="catalytic activity">
    <reaction evidence="1">
        <text>Hydrolysis of alpha-(2-&gt;3)-, alpha-(2-&gt;6)-, alpha-(2-&gt;8)- glycosidic linkages of terminal sialic acid residues in oligosaccharides, glycoproteins, glycolipids, colominic acid and synthetic substrates.</text>
        <dbReference type="EC" id="3.2.1.18"/>
    </reaction>
</comment>
<evidence type="ECO:0000313" key="8">
    <source>
        <dbReference type="EMBL" id="CUP67869.1"/>
    </source>
</evidence>
<dbReference type="InterPro" id="IPR008377">
    <property type="entry name" value="Sialidase_trypan"/>
</dbReference>
<keyword evidence="8" id="KW-0378">Hydrolase</keyword>
<evidence type="ECO:0000313" key="10">
    <source>
        <dbReference type="Proteomes" id="UP000095725"/>
    </source>
</evidence>
<proteinExistence type="inferred from homology"/>
<comment type="similarity">
    <text evidence="2">Belongs to the glycosyl hydrolase 33 family.</text>
</comment>
<dbReference type="Gene3D" id="2.120.10.10">
    <property type="match status" value="1"/>
</dbReference>